<dbReference type="EMBL" id="FMJC01000001">
    <property type="protein sequence ID" value="SCM70115.1"/>
    <property type="molecule type" value="Genomic_DNA"/>
</dbReference>
<organism evidence="2">
    <name type="scientific">uncultured Desulfovibrio sp</name>
    <dbReference type="NCBI Taxonomy" id="167968"/>
    <lineage>
        <taxon>Bacteria</taxon>
        <taxon>Pseudomonadati</taxon>
        <taxon>Thermodesulfobacteriota</taxon>
        <taxon>Desulfovibrionia</taxon>
        <taxon>Desulfovibrionales</taxon>
        <taxon>Desulfovibrionaceae</taxon>
        <taxon>Desulfovibrio</taxon>
        <taxon>environmental samples</taxon>
    </lineage>
</organism>
<dbReference type="InterPro" id="IPR027417">
    <property type="entry name" value="P-loop_NTPase"/>
</dbReference>
<sequence length="258" mass="28674">MCAKILAVANQKGGVGKTTTAVTLGCALVRAGKKVLLLDLDPHACATLHARIYPEDVRYSLHDLFMASEESWPALWPLLLRSQALHGMDMAPGSIRLSELEVDFKDRSAKGSILGRSLEAVRRNYDFIILDCPPHVGILLVNALVAADLLIIPIQTDFLALHGLKLLFDTLHTLNKALGRPILYRALPTMYDKRAKACTRVLELLQQKMEHAMFNSIIGIDTRFREASAQGCSIYDIDQHSRGARCYEALAQEVLQLW</sequence>
<dbReference type="InterPro" id="IPR025669">
    <property type="entry name" value="AAA_dom"/>
</dbReference>
<dbReference type="SUPFAM" id="SSF52540">
    <property type="entry name" value="P-loop containing nucleoside triphosphate hydrolases"/>
    <property type="match status" value="1"/>
</dbReference>
<reference evidence="2" key="1">
    <citation type="submission" date="2016-08" db="EMBL/GenBank/DDBJ databases">
        <authorList>
            <person name="Seilhamer J.J."/>
        </authorList>
    </citation>
    <scope>NUCLEOTIDE SEQUENCE</scope>
    <source>
        <strain evidence="2">86-1</strain>
    </source>
</reference>
<dbReference type="Pfam" id="PF13614">
    <property type="entry name" value="AAA_31"/>
    <property type="match status" value="1"/>
</dbReference>
<dbReference type="PIRSF" id="PIRSF009320">
    <property type="entry name" value="Nuc_binding_HP_1000"/>
    <property type="match status" value="1"/>
</dbReference>
<evidence type="ECO:0000259" key="1">
    <source>
        <dbReference type="Pfam" id="PF13614"/>
    </source>
</evidence>
<feature type="domain" description="AAA" evidence="1">
    <location>
        <begin position="3"/>
        <end position="178"/>
    </location>
</feature>
<dbReference type="FunFam" id="3.40.50.300:FF:000285">
    <property type="entry name" value="Sporulation initiation inhibitor Soj"/>
    <property type="match status" value="1"/>
</dbReference>
<protein>
    <submittedName>
        <fullName evidence="2">Cobyrinic acid ac-diamide synthase</fullName>
    </submittedName>
</protein>
<dbReference type="PANTHER" id="PTHR13696">
    <property type="entry name" value="P-LOOP CONTAINING NUCLEOSIDE TRIPHOSPHATE HYDROLASE"/>
    <property type="match status" value="1"/>
</dbReference>
<dbReference type="CDD" id="cd02042">
    <property type="entry name" value="ParAB_family"/>
    <property type="match status" value="1"/>
</dbReference>
<proteinExistence type="predicted"/>
<accession>A0A212KXT9</accession>
<dbReference type="RefSeq" id="WP_179981596.1">
    <property type="nucleotide sequence ID" value="NZ_LT608333.1"/>
</dbReference>
<evidence type="ECO:0000313" key="2">
    <source>
        <dbReference type="EMBL" id="SCM70115.1"/>
    </source>
</evidence>
<name>A0A212KXT9_9BACT</name>
<dbReference type="Gene3D" id="3.40.50.300">
    <property type="entry name" value="P-loop containing nucleotide triphosphate hydrolases"/>
    <property type="match status" value="1"/>
</dbReference>
<dbReference type="AlphaFoldDB" id="A0A212KXT9"/>
<gene>
    <name evidence="2" type="ORF">KL86DES1_10196</name>
</gene>
<dbReference type="PANTHER" id="PTHR13696:SF69">
    <property type="entry name" value="PLASMID PARTITIONING PROTEIN-RELATED"/>
    <property type="match status" value="1"/>
</dbReference>
<dbReference type="InterPro" id="IPR050678">
    <property type="entry name" value="DNA_Partitioning_ATPase"/>
</dbReference>